<keyword evidence="2" id="KW-0805">Transcription regulation</keyword>
<dbReference type="AlphaFoldDB" id="A0A840YVL5"/>
<dbReference type="Gene3D" id="3.40.190.290">
    <property type="match status" value="1"/>
</dbReference>
<dbReference type="FunFam" id="1.10.10.10:FF:000001">
    <property type="entry name" value="LysR family transcriptional regulator"/>
    <property type="match status" value="1"/>
</dbReference>
<dbReference type="EMBL" id="JACIJI010000001">
    <property type="protein sequence ID" value="MBB5717741.1"/>
    <property type="molecule type" value="Genomic_DNA"/>
</dbReference>
<dbReference type="GO" id="GO:0003700">
    <property type="term" value="F:DNA-binding transcription factor activity"/>
    <property type="evidence" value="ECO:0007669"/>
    <property type="project" value="InterPro"/>
</dbReference>
<evidence type="ECO:0000256" key="3">
    <source>
        <dbReference type="ARBA" id="ARBA00023125"/>
    </source>
</evidence>
<feature type="domain" description="HTH lysR-type" evidence="5">
    <location>
        <begin position="1"/>
        <end position="58"/>
    </location>
</feature>
<keyword evidence="7" id="KW-1185">Reference proteome</keyword>
<dbReference type="SUPFAM" id="SSF46785">
    <property type="entry name" value="Winged helix' DNA-binding domain"/>
    <property type="match status" value="1"/>
</dbReference>
<accession>A0A840YVL5</accession>
<evidence type="ECO:0000259" key="5">
    <source>
        <dbReference type="PROSITE" id="PS50931"/>
    </source>
</evidence>
<name>A0A840YVL5_9SPHN</name>
<evidence type="ECO:0000313" key="7">
    <source>
        <dbReference type="Proteomes" id="UP000554342"/>
    </source>
</evidence>
<dbReference type="Pfam" id="PF00126">
    <property type="entry name" value="HTH_1"/>
    <property type="match status" value="1"/>
</dbReference>
<evidence type="ECO:0000256" key="2">
    <source>
        <dbReference type="ARBA" id="ARBA00023015"/>
    </source>
</evidence>
<protein>
    <submittedName>
        <fullName evidence="6">DNA-binding transcriptional LysR family regulator</fullName>
    </submittedName>
</protein>
<dbReference type="InterPro" id="IPR000847">
    <property type="entry name" value="LysR_HTH_N"/>
</dbReference>
<evidence type="ECO:0000313" key="6">
    <source>
        <dbReference type="EMBL" id="MBB5717741.1"/>
    </source>
</evidence>
<evidence type="ECO:0000256" key="4">
    <source>
        <dbReference type="ARBA" id="ARBA00023163"/>
    </source>
</evidence>
<dbReference type="InterPro" id="IPR036390">
    <property type="entry name" value="WH_DNA-bd_sf"/>
</dbReference>
<dbReference type="InterPro" id="IPR005119">
    <property type="entry name" value="LysR_subst-bd"/>
</dbReference>
<evidence type="ECO:0000256" key="1">
    <source>
        <dbReference type="ARBA" id="ARBA00009437"/>
    </source>
</evidence>
<dbReference type="PROSITE" id="PS50931">
    <property type="entry name" value="HTH_LYSR"/>
    <property type="match status" value="1"/>
</dbReference>
<sequence>MTLEQLRIFVAVAEREHVTRAAEALNLTQSAASAAIAALEAGHDVKLFHRAGRGIALTEAGRAFLDEARAVLARAQAARAVLDDIGTLRRGTLRLVASQTIAGYWLPPLVARFRRLHPAVMLNLSVGNSEEAARAVAEDDAELGFVEGAVLHPALARRVVAEDRLQIVTARPATAGVDRDWLRQIAWVVREPGSGTRATLADMLAEDGIALDALENVLVLPSNEAVRTAVEHGAGAAMLSDAVVAASVAAGTLHVQPYRPVSRPFYALHHKERYRSRAAQAFEALIEEKASPSS</sequence>
<dbReference type="SUPFAM" id="SSF53850">
    <property type="entry name" value="Periplasmic binding protein-like II"/>
    <property type="match status" value="1"/>
</dbReference>
<comment type="similarity">
    <text evidence="1">Belongs to the LysR transcriptional regulatory family.</text>
</comment>
<dbReference type="Gene3D" id="1.10.10.10">
    <property type="entry name" value="Winged helix-like DNA-binding domain superfamily/Winged helix DNA-binding domain"/>
    <property type="match status" value="1"/>
</dbReference>
<gene>
    <name evidence="6" type="ORF">FHR23_000648</name>
</gene>
<comment type="caution">
    <text evidence="6">The sequence shown here is derived from an EMBL/GenBank/DDBJ whole genome shotgun (WGS) entry which is preliminary data.</text>
</comment>
<dbReference type="Proteomes" id="UP000554342">
    <property type="component" value="Unassembled WGS sequence"/>
</dbReference>
<proteinExistence type="inferred from homology"/>
<dbReference type="RefSeq" id="WP_184001464.1">
    <property type="nucleotide sequence ID" value="NZ_BAABIF010000004.1"/>
</dbReference>
<keyword evidence="3 6" id="KW-0238">DNA-binding</keyword>
<dbReference type="PANTHER" id="PTHR30126">
    <property type="entry name" value="HTH-TYPE TRANSCRIPTIONAL REGULATOR"/>
    <property type="match status" value="1"/>
</dbReference>
<organism evidence="6 7">
    <name type="scientific">Stakelama sediminis</name>
    <dbReference type="NCBI Taxonomy" id="463200"/>
    <lineage>
        <taxon>Bacteria</taxon>
        <taxon>Pseudomonadati</taxon>
        <taxon>Pseudomonadota</taxon>
        <taxon>Alphaproteobacteria</taxon>
        <taxon>Sphingomonadales</taxon>
        <taxon>Sphingomonadaceae</taxon>
        <taxon>Stakelama</taxon>
    </lineage>
</organism>
<keyword evidence="4" id="KW-0804">Transcription</keyword>
<dbReference type="PANTHER" id="PTHR30126:SF39">
    <property type="entry name" value="HTH-TYPE TRANSCRIPTIONAL REGULATOR CYSL"/>
    <property type="match status" value="1"/>
</dbReference>
<dbReference type="PRINTS" id="PR00039">
    <property type="entry name" value="HTHLYSR"/>
</dbReference>
<dbReference type="GO" id="GO:0000976">
    <property type="term" value="F:transcription cis-regulatory region binding"/>
    <property type="evidence" value="ECO:0007669"/>
    <property type="project" value="TreeGrafter"/>
</dbReference>
<reference evidence="6 7" key="1">
    <citation type="submission" date="2020-08" db="EMBL/GenBank/DDBJ databases">
        <title>Genomic Encyclopedia of Type Strains, Phase IV (KMG-IV): sequencing the most valuable type-strain genomes for metagenomic binning, comparative biology and taxonomic classification.</title>
        <authorList>
            <person name="Goeker M."/>
        </authorList>
    </citation>
    <scope>NUCLEOTIDE SEQUENCE [LARGE SCALE GENOMIC DNA]</scope>
    <source>
        <strain evidence="6 7">DSM 27203</strain>
    </source>
</reference>
<dbReference type="InterPro" id="IPR036388">
    <property type="entry name" value="WH-like_DNA-bd_sf"/>
</dbReference>
<dbReference type="Pfam" id="PF03466">
    <property type="entry name" value="LysR_substrate"/>
    <property type="match status" value="1"/>
</dbReference>